<evidence type="ECO:0000256" key="6">
    <source>
        <dbReference type="SAM" id="Phobius"/>
    </source>
</evidence>
<dbReference type="InterPro" id="IPR008800">
    <property type="entry name" value="PufQ_cyt-su"/>
</dbReference>
<dbReference type="Pfam" id="PF05398">
    <property type="entry name" value="PufQ"/>
    <property type="match status" value="1"/>
</dbReference>
<evidence type="ECO:0000256" key="5">
    <source>
        <dbReference type="ARBA" id="ARBA00023181"/>
    </source>
</evidence>
<proteinExistence type="inferred from homology"/>
<keyword evidence="6" id="KW-0472">Membrane</keyword>
<comment type="function">
    <text evidence="1">Required for bacteriochlorophyll biosynthesis. Directly involved in the assembly of both the B875 and B800-850 pigment-protein complexes.</text>
</comment>
<evidence type="ECO:0000256" key="3">
    <source>
        <dbReference type="ARBA" id="ARBA00022531"/>
    </source>
</evidence>
<keyword evidence="4" id="KW-0149">Chlorophyll biosynthesis</keyword>
<keyword evidence="6" id="KW-0812">Transmembrane</keyword>
<evidence type="ECO:0000256" key="4">
    <source>
        <dbReference type="ARBA" id="ARBA00023171"/>
    </source>
</evidence>
<gene>
    <name evidence="7" type="ORF">SAMN04488095_3817</name>
</gene>
<dbReference type="Proteomes" id="UP000199110">
    <property type="component" value="Unassembled WGS sequence"/>
</dbReference>
<dbReference type="OrthoDB" id="7872505at2"/>
<dbReference type="GO" id="GO:0015979">
    <property type="term" value="P:photosynthesis"/>
    <property type="evidence" value="ECO:0007669"/>
    <property type="project" value="UniProtKB-KW"/>
</dbReference>
<feature type="transmembrane region" description="Helical" evidence="6">
    <location>
        <begin position="25"/>
        <end position="46"/>
    </location>
</feature>
<sequence length="77" mass="8777">MTDFTNADVQARATRSRHAPPMREYYAYFALIFVATLPLSVLTWTLQAARRLELPERGPIRAAWAQAQIITPRIFSA</sequence>
<dbReference type="EMBL" id="FORA01000009">
    <property type="protein sequence ID" value="SFJ85046.1"/>
    <property type="molecule type" value="Genomic_DNA"/>
</dbReference>
<evidence type="ECO:0000256" key="1">
    <source>
        <dbReference type="ARBA" id="ARBA00003128"/>
    </source>
</evidence>
<reference evidence="7 8" key="1">
    <citation type="submission" date="2016-10" db="EMBL/GenBank/DDBJ databases">
        <authorList>
            <person name="de Groot N.N."/>
        </authorList>
    </citation>
    <scope>NUCLEOTIDE SEQUENCE [LARGE SCALE GENOMIC DNA]</scope>
    <source>
        <strain evidence="7 8">DSM 19073</strain>
    </source>
</reference>
<dbReference type="STRING" id="390807.SAMN04488095_3817"/>
<keyword evidence="8" id="KW-1185">Reference proteome</keyword>
<keyword evidence="5" id="KW-0077">Bacteriochlorophyll biosynthesis</keyword>
<evidence type="ECO:0000256" key="2">
    <source>
        <dbReference type="ARBA" id="ARBA00009920"/>
    </source>
</evidence>
<dbReference type="AlphaFoldDB" id="A0A1I3USM9"/>
<accession>A0A1I3USM9</accession>
<keyword evidence="6" id="KW-1133">Transmembrane helix</keyword>
<dbReference type="RefSeq" id="WP_092784918.1">
    <property type="nucleotide sequence ID" value="NZ_FORA01000009.1"/>
</dbReference>
<evidence type="ECO:0000313" key="7">
    <source>
        <dbReference type="EMBL" id="SFJ85046.1"/>
    </source>
</evidence>
<comment type="similarity">
    <text evidence="2">Belongs to the PufQ family.</text>
</comment>
<name>A0A1I3USM9_9RHOB</name>
<dbReference type="GO" id="GO:0030494">
    <property type="term" value="P:bacteriochlorophyll biosynthetic process"/>
    <property type="evidence" value="ECO:0007669"/>
    <property type="project" value="UniProtKB-KW"/>
</dbReference>
<protein>
    <submittedName>
        <fullName evidence="7">PufQ cytochrome subunit</fullName>
    </submittedName>
</protein>
<keyword evidence="3" id="KW-0602">Photosynthesis</keyword>
<evidence type="ECO:0000313" key="8">
    <source>
        <dbReference type="Proteomes" id="UP000199110"/>
    </source>
</evidence>
<organism evidence="7 8">
    <name type="scientific">Jannaschia pohangensis</name>
    <dbReference type="NCBI Taxonomy" id="390807"/>
    <lineage>
        <taxon>Bacteria</taxon>
        <taxon>Pseudomonadati</taxon>
        <taxon>Pseudomonadota</taxon>
        <taxon>Alphaproteobacteria</taxon>
        <taxon>Rhodobacterales</taxon>
        <taxon>Roseobacteraceae</taxon>
        <taxon>Jannaschia</taxon>
    </lineage>
</organism>